<dbReference type="InterPro" id="IPR031248">
    <property type="entry name" value="RNF213"/>
</dbReference>
<dbReference type="Proteomes" id="UP000007879">
    <property type="component" value="Unassembled WGS sequence"/>
</dbReference>
<gene>
    <name evidence="3" type="primary">100637963</name>
</gene>
<sequence length="5550" mass="632568">MSGETTQQDLVWVSPSEYESASMERRSKMAGEDTTDLPGSDLPAILIQNGLHLKQKGESQPFELFNYCPAPMMNHPIRVDWKIVTQTPLEGHHILCRQLQPKDDLPSIIQSCSSENTRGLIIITHNDSYLLSRDYNWEGMESPHFPVCVLNNTMGSKLLEVMSHHDQGELLMNILSKNMSREDAMKCKSPSPEDLSLTLEEVKGKHKRLRLFNRPKSDLKKRLKEMMTSPSTGPYCLSENRELFQRVMEEFFHYEENAKSPADGDANSRVFQKLIKFIAVDEVFRKDVLFYVSLAFRVFKLQQIYACEELSQYIRKVIVKFEEMMEDNKLEPIMKFIEGGDLMIHFEEETQDATCSLFNVLEKACIVLMKESQKMKSKGLQGHQHHKSLLCKMLWLSVSLKFKSLGSFRDGKKVWYDHIAKEPEKYTLDAQSVEDFLFGLQFGVHLKLPVESSFNMEALGALMASGNTVRHFSQLSSLLKKIEGHLHVPEEFLEHIIKRLREPYSRYLEPASQKLEPLSQFGNLLGAIQEGLTFLDTVIELWNDKNWKHQSFDAEMFKWVEMLLNTVNVSVDKASSYVKEFVNQMSHPVCAQYQKQIVEKLNESVTNEFPHLSILKFSRLFKTFFIWPSTLVKEYLFDYSKRIPTRMNINDTTWVDFLTDVVERFPGAENHTFILEFLTYIGEHYLSERRPKDFIFHLLSMNIPGLFVVEPGKENHAASQGVPISFKTILREYIQRNRLSSSVVSHVTAIWKSVSNMSEFQLLVLSVVEKELIPESRNLQEPISTSVKNILEDTVKLLAYDASWLEELSLHHKFAFGVVSVCCSLIPVAESLDWTLPYSEVVKKLGTIFSCYCKAKGLDEEDCILKSIPEDISKIACDEINTYFQWVIDIQQVISRWKKSFTEKSLTYDNIQHFNHCYVHVSAVGQSVLASSLVYDMQLAKEAHNEFLKLFEQLNIHLIKYIAGQPEASWLTLPSLLAEYGIEVPEKILVPLSSQVVFPGETEEYTQIMCSDITPSVTGAFRPGHDVSLKLGTNVTQYQISKLVHDLNELLSPIKDNLDLLIYFFLHKSAIFDTYLRYQLRKYSGLQPDESVPVSMQSVVSRVRSMSGAFFNSIRRGSEPFKGISWQTLAEALTATKELVLRLVEGTAQYSEVTAGGNLALERMDIEFEFKVLVDYTKYLNGEQSNYDGLRGIQCMLELFQYTHHINNVYNVCEQYHMTGCLEDEKLIDIKKIANELKEVSCRDQLTSKDAIEKVEKIVSALRLKKRGLGYDKSCLLLFPAIADSTVFYQFIKDKQFYGVDGQEVFRQQYELITAQLQHEEYNEIVLNHLLIAFQYMSPFVDDAQDFERLMKDVQAMKISSGCQELETVNKNINLVKLWFSRAEEDTLEMVPAELESILSTGEYLFVFDSIPDGVKAQLFLEYQPPSVSQAVNTTPGRPSIAEIDPNESVLSHRDSFVDEISRSTPYPRESFTSSPPPTASSQLRLQRWNSAQIRDFEQRIGFLDSEQDLSQNIKKFLMFNQNAYKLLELYQRLNDLGHPLYTELEPQRNMNKEDQPKEVPVPFRSLSCSFSEEIVKQKVQEAEGELQGWMLDVDNLHVQFHTLLFFSIPKLRHIHKRLVEGHIDNIVGEISFLFKNNVIVREKMKSTVKSVLPRIKPLVESCTAPIKVVGTFLLQLFEQDMSRFALQTRHPYRQLQRTLSAQSSTVLHSCHGLSPAQLVSLIINCYNGVPESFQLFHCQATTTSDELNLFLKRVNYYSFQYMIIGVERLPYQLQESLLQFQIKSRPSMLANEQGASLHFVETGPSILREMPWIMVKDHKDGVSLNYDRAKKLCRQSLMAFEDFQCITLVYGHAGDGKSHFIKTRLRNRLPHMVLHIPINEAFTPLSAIKKLQTLPMDTRGCCIYFNFTVLSPSEASSGHVDERQQYNDLMKTVNWFFFDLLVLGYVEDPTTGESFRFPGGLSWGVFIEVPSCRADSEPNHSLSQFLEHVPVLGLVGNKEYVEPKRQYHIDDEVQLVCKYLKAFQTFEETGKNGINKLYKESHRKGKTAPLVKFSEDPDLGKDECVGLLDRYTPEHMKYNKTTQKLFVSYMMRRCHFLDNLPAYNYNTGGTEMITTAKGKKIPNNTHQLGSTLMKSFLKEVSEFCDPDGQADWSKKPHEQLIYDTVDGGSSIGLISLRSEKLREEEQSNYEKIGIQIPSIMDMHSRAWLDDYLSRALTVPLDDNGRLKIIDESSYVLTLDYTLKMLNVHERHECGMPVIIEGETGVGKTALIEVLSKLWNSAHLNEWSKTRDTLLDFMQRKMDDLIETSPDHKAACLDVISNLSQSDGGLTEEDLVMITELPDSHSPSAQFHSVLLKEMMKLKDDPVLALLELPDSENKKSFNYLFRNAEYKNNAKATAELLHGLFTASVKTTFHKLNVHAALKPADIMLFFKEVSNQAYEIEDAYSKSKGSGTSSTRIPAVTVFLDEINTASCLGLLKEIIVDRSIDGTVIPSNVFIIGACNPHRGDSLAVTAQDESWIRSNYYVRVLHPTLDLIKWDYGSLDEYQERDYINAKLRLMHQDMENLELASLAELIITSQNKMRALAYSQLRSLKVDEINASICSKSSVSQRDIQRVFTFYEWLMKLYNKLKPHGPNEDYHRTAIMVSLSLVYYMRLNDKYRESYREMIDKSGHLSGSKPFADVFQREIDWYIDNMYIPHGIAKTQALKENIFGIILCTMTHTPLIIVGPPGCSKTLSFNLVTSNLRGQESRVKLFRETDLFHSLDPHYYQCSRRTTSNEIQTVFSRSINRQRTYASVPLPIHCVVFMDEAGLPEESLESLKVLHYHLDRREVSFVAISNHMLDASKTNRAVSLFRSEPSVEELCVLAKGCLCDTPDDPPPELKKDIDLIVKFCPLYHKFMERSEFRRFYGLRDFIHFINFLKRKRGKKGITDTVVMHALERNFNGHKMFDQIAREFLGVMGPNAVQHVTHHSILEILYDSIKDQPQLRSEDNEVRYKLVIDSSEDNSLLRLLFAFGVLKEKDTRTYMCSDFPGDSHQQTINTIAAIRHSAAAGHTVIMSQTDELHESFYDLFNQRFRRIDDPKTGPRFYANIAIGAHHKPCRVHPGFQCVVVVKASEVDDIPHPFLNRFEKYSLTHKTLLDAVLRKQPSYLRSVIQRAYEKATEFVDHVDGLSSLYGFHDDTLDSLVLSILPPVGFQEFLETDKPKKPEVIPQDISPDVFLVKRLLRALRKRAGFRIPHFTREELLGDVEHVMQLVSRDSQFAGQLSSITNEEVLVAVPEALQGLYHSKKGGRTDLSINACMVISVFLQWLVRHLCKRLMQLMTTEALTARYRSLPHPYTESYLKHQSHFNLHALIDKQLQVMDLDDRTDRSTTGTANRLLIFTRSSALIHQLPPRYPVTGSSSQLSGDCDDLIRNLVYYYTEDVAVCKLSSITSQASMNDVLNSFWLSKKQRVMLLVANMKETSAEMISHLRVMIEENDTGEKLKLFVVLLHFPPSMFTTPCYPALFSNTWDHHYLDIIGQNTTGQVMDICEWLSLCCSYLKTHHSSEKRVSMHLSSLLSEAIPTISSRVFFGKVEDAPFNCLMDAPKRNRAIQALFDTGVGKILCDKFLKYWEPGVMLEYLEKAAAQTTAIQTSTLSITDSVQRLLRDTFFDYIVYMISKMNEDMNIDILMDPDCSEYTRELFLSLLKSYPMPKLSQLKTLSSFEHSISSLESSQRTLYVPKFPFYRMVSSVVEKIIDQTRKEINQRLDTLHEFPDPIFSISQMSITSLPKVIEDKSHLVISMQHAVETMVKQILESSHDSPLKIALQAMMKEPKLMKDYSEAFTHQKLRLGSSTAGISYRILRLTFTQLHPNQELLTRLVLLHVCMHVYQLDLSRLVQVLRPIDALLDMAATVTDDPFAETHPSPTASFLSAVQQSGDLLGQPGDLSKYVLRILFSALAGSMLDQANEDNVILWYEVYRDVMSMSAVKDYLYKNLSELSATQHNIMQATFLVIQGSHGYDEKESFLSAVKIFNALFSTHLTERMEMKTEVSPRLKDVVEVIIEELTGSSVEVALQDQNTQLRRILEGLFNHYFSMHLPVHNAKDIQWFLEMVNKNAHWKIKSLPATGKVSSDATLSLSTEEPENLGCISMSVYHYYLTIILDKADVSNVGTTSMTTLTLYKPWVREIVGTVLVNDAPASSTPGPYIPTFYQSTSGIKCPTQANNKLMQQPLAHLYFLTVLRHLLSNDFGLTGLVRVASAISENLEEDTKTHDKVLHNIEKQAVVQAAIQQLAKCLNPNNPSGVGTVATIMSDINHLLDDESLGGGNIGGHGLALSLCLLKELSSYKAFTDLLGPNSFCKDFNVLVQLSTKIELPEEEHLFPFLVSVGKGNVLKDLYDRVGRAMITVHNSGGRKVAPLTSIAQEWSQGQVSISLPDGHEVQGEKSSILRMVLWLNTYYKFYCQKKTSTVLIDVMSDQLLYAVQPAPLNNLICCFLDPNKMIREATLDSDSSSYDDPIHAFFNPDTKDNSRSDISLRHAIANLIAVVVAAPTSSTHLWYHMFASDQLSHTHIAGSMLETPVGQNGLFYDAGVQLTPNGLYGQQSYLKHATRGTLSLQSLYLLLWANAGSFCVGLLTDSSAEDKMKGSVFPEDLSIRSFCMKQLKSLWAHLSDSMGISVEERSFLVSRSMWNLLKFACGNGKMLAGRFPNITPLNNYESTWYNDIFMPVWNTLKDEYCTYSHLNDHEIFKHIKDLECYYPCFTNESALLQSLLSNTNIGDYISSTEHLLAQLVLQRNVLEMGGMLLTDLVELYQWLHQELAHVVTQSDAETIPVSRAVRVLAKSYSPEEGERLQNLYKRLRDCYNQYQDMKGNNGSCLQDTTPLCHVLSYSTDGVNGPDLLYVIISDIITTHNNFLMRAESIVRSDTESSLARYLPKELPRVHPTEFTDQNCIVEKSSSLHGLSEFEQLIGSRSTLPSPLYNLTGCHTSLPCWQPSLINLQQLQEDVFSTHVAGKPLIGPPQSLRANFAFRDAYHTKENLSAIEADLETITSKLLDEFKCPMDENTIKVLEHQFHNSPYHIIMETVSGLRGVAGHLIKKLMGISQSDLVELNDYSVADFLSSVFETREPLKSITGSKKSIFHEIAIHNLTVNQFAALENLHLCHLHDALRWFVVWVSQGWYEFCSLPYATKIRLSQPDVEALNTLPDHYTESMEQLLKHLRSLVMVLSHFESTSTITSMALKDAQMSIVDLLSRLGECREQEDLLQLIPESILLQNYVHFRVVLKKLITDLQKKLSSESLSIVPHKKSWEDFVDDLWKNNLTQFRHGNFSYAVVSTADQKRRVYSLRNIDRNDEDLLNDLMNAGVSETNLLPDTDVDESSSRSPSLNSRLSQPSVVYTGRDDADDMESSIATSLSTNQGTTRIKRLSQSFTSEKVCEFLDEIGLKMYVPQFEEYGITGEVLLGAEQGKGLEDLGVDNPLHRLKICVLFRRKLDGVSKIAKRYPVEEVVRFLHSIKMSEHVQKFEENNIDGELLIEATHDALACLGVTKQIQRITIMTNFKNYILPRSTTL</sequence>
<reference evidence="4" key="1">
    <citation type="journal article" date="2010" name="Nature">
        <title>The Amphimedon queenslandica genome and the evolution of animal complexity.</title>
        <authorList>
            <person name="Srivastava M."/>
            <person name="Simakov O."/>
            <person name="Chapman J."/>
            <person name="Fahey B."/>
            <person name="Gauthier M.E."/>
            <person name="Mitros T."/>
            <person name="Richards G.S."/>
            <person name="Conaco C."/>
            <person name="Dacre M."/>
            <person name="Hellsten U."/>
            <person name="Larroux C."/>
            <person name="Putnam N.H."/>
            <person name="Stanke M."/>
            <person name="Adamska M."/>
            <person name="Darling A."/>
            <person name="Degnan S.M."/>
            <person name="Oakley T.H."/>
            <person name="Plachetzki D.C."/>
            <person name="Zhai Y."/>
            <person name="Adamski M."/>
            <person name="Calcino A."/>
            <person name="Cummins S.F."/>
            <person name="Goodstein D.M."/>
            <person name="Harris C."/>
            <person name="Jackson D.J."/>
            <person name="Leys S.P."/>
            <person name="Shu S."/>
            <person name="Woodcroft B.J."/>
            <person name="Vervoort M."/>
            <person name="Kosik K.S."/>
            <person name="Manning G."/>
            <person name="Degnan B.M."/>
            <person name="Rokhsar D.S."/>
        </authorList>
    </citation>
    <scope>NUCLEOTIDE SEQUENCE [LARGE SCALE GENOMIC DNA]</scope>
</reference>
<dbReference type="OrthoDB" id="2423195at2759"/>
<feature type="region of interest" description="Disordered" evidence="1">
    <location>
        <begin position="1"/>
        <end position="39"/>
    </location>
</feature>
<dbReference type="InterPro" id="IPR003593">
    <property type="entry name" value="AAA+_ATPase"/>
</dbReference>
<protein>
    <recommendedName>
        <fullName evidence="2">SAM domain-containing protein</fullName>
    </recommendedName>
</protein>
<feature type="region of interest" description="Disordered" evidence="1">
    <location>
        <begin position="1464"/>
        <end position="1483"/>
    </location>
</feature>
<dbReference type="GO" id="GO:0016887">
    <property type="term" value="F:ATP hydrolysis activity"/>
    <property type="evidence" value="ECO:0007669"/>
    <property type="project" value="InterPro"/>
</dbReference>
<dbReference type="PANTHER" id="PTHR22605">
    <property type="entry name" value="RZ-TYPE DOMAIN-CONTAINING PROTEIN"/>
    <property type="match status" value="1"/>
</dbReference>
<dbReference type="EnsemblMetazoa" id="XM_003387142.3">
    <property type="protein sequence ID" value="XP_003387190.1"/>
    <property type="gene ID" value="LOC100637963"/>
</dbReference>
<dbReference type="Gene3D" id="3.40.50.300">
    <property type="entry name" value="P-loop containing nucleotide triphosphate hydrolases"/>
    <property type="match status" value="2"/>
</dbReference>
<feature type="compositionally biased region" description="Low complexity" evidence="1">
    <location>
        <begin position="5361"/>
        <end position="5374"/>
    </location>
</feature>
<keyword evidence="4" id="KW-1185">Reference proteome</keyword>
<dbReference type="SMART" id="SM00382">
    <property type="entry name" value="AAA"/>
    <property type="match status" value="2"/>
</dbReference>
<dbReference type="eggNOG" id="KOG1899">
    <property type="taxonomic scope" value="Eukaryota"/>
</dbReference>
<dbReference type="PANTHER" id="PTHR22605:SF1">
    <property type="entry name" value="RZ-TYPE DOMAIN-CONTAINING PROTEIN"/>
    <property type="match status" value="1"/>
</dbReference>
<feature type="domain" description="SAM" evidence="2">
    <location>
        <begin position="5482"/>
        <end position="5545"/>
    </location>
</feature>
<evidence type="ECO:0000313" key="4">
    <source>
        <dbReference type="Proteomes" id="UP000007879"/>
    </source>
</evidence>
<dbReference type="SUPFAM" id="SSF52540">
    <property type="entry name" value="P-loop containing nucleoside triphosphate hydrolases"/>
    <property type="match status" value="2"/>
</dbReference>
<accession>A0A1X7UNY4</accession>
<reference evidence="3" key="2">
    <citation type="submission" date="2017-05" db="UniProtKB">
        <authorList>
            <consortium name="EnsemblMetazoa"/>
        </authorList>
    </citation>
    <scope>IDENTIFICATION</scope>
</reference>
<dbReference type="SUPFAM" id="SSF47769">
    <property type="entry name" value="SAM/Pointed domain"/>
    <property type="match status" value="2"/>
</dbReference>
<evidence type="ECO:0000256" key="1">
    <source>
        <dbReference type="SAM" id="MobiDB-lite"/>
    </source>
</evidence>
<dbReference type="PROSITE" id="PS50105">
    <property type="entry name" value="SAM_DOMAIN"/>
    <property type="match status" value="2"/>
</dbReference>
<dbReference type="Pfam" id="PF07647">
    <property type="entry name" value="SAM_2"/>
    <property type="match status" value="1"/>
</dbReference>
<evidence type="ECO:0000259" key="2">
    <source>
        <dbReference type="PROSITE" id="PS50105"/>
    </source>
</evidence>
<dbReference type="Pfam" id="PF00536">
    <property type="entry name" value="SAM_1"/>
    <property type="match status" value="1"/>
</dbReference>
<organism evidence="3">
    <name type="scientific">Amphimedon queenslandica</name>
    <name type="common">Sponge</name>
    <dbReference type="NCBI Taxonomy" id="400682"/>
    <lineage>
        <taxon>Eukaryota</taxon>
        <taxon>Metazoa</taxon>
        <taxon>Porifera</taxon>
        <taxon>Demospongiae</taxon>
        <taxon>Heteroscleromorpha</taxon>
        <taxon>Haplosclerida</taxon>
        <taxon>Niphatidae</taxon>
        <taxon>Amphimedon</taxon>
    </lineage>
</organism>
<dbReference type="SMART" id="SM00454">
    <property type="entry name" value="SAM"/>
    <property type="match status" value="2"/>
</dbReference>
<name>A0A1X7UNY4_AMPQE</name>
<feature type="compositionally biased region" description="Basic and acidic residues" evidence="1">
    <location>
        <begin position="22"/>
        <end position="31"/>
    </location>
</feature>
<dbReference type="InterPro" id="IPR001660">
    <property type="entry name" value="SAM"/>
</dbReference>
<dbReference type="InParanoid" id="A0A1X7UNY4"/>
<dbReference type="GO" id="GO:0004842">
    <property type="term" value="F:ubiquitin-protein transferase activity"/>
    <property type="evidence" value="ECO:0007669"/>
    <property type="project" value="InterPro"/>
</dbReference>
<feature type="domain" description="SAM" evidence="2">
    <location>
        <begin position="5410"/>
        <end position="5464"/>
    </location>
</feature>
<feature type="region of interest" description="Disordered" evidence="1">
    <location>
        <begin position="5348"/>
        <end position="5374"/>
    </location>
</feature>
<dbReference type="InterPro" id="IPR013761">
    <property type="entry name" value="SAM/pointed_sf"/>
</dbReference>
<evidence type="ECO:0000313" key="3">
    <source>
        <dbReference type="EnsemblMetazoa" id="Aqu2.1.29478_001"/>
    </source>
</evidence>
<dbReference type="KEGG" id="aqu:100637963"/>
<dbReference type="InterPro" id="IPR027417">
    <property type="entry name" value="P-loop_NTPase"/>
</dbReference>
<proteinExistence type="predicted"/>
<dbReference type="Gene3D" id="1.10.150.50">
    <property type="entry name" value="Transcription Factor, Ets-1"/>
    <property type="match status" value="2"/>
</dbReference>
<dbReference type="CDD" id="cd09487">
    <property type="entry name" value="SAM_superfamily"/>
    <property type="match status" value="1"/>
</dbReference>
<dbReference type="InterPro" id="IPR025662">
    <property type="entry name" value="Sigma_54_int_dom_ATP-bd_1"/>
</dbReference>
<dbReference type="EnsemblMetazoa" id="Aqu2.1.29478_001">
    <property type="protein sequence ID" value="Aqu2.1.29478_001"/>
    <property type="gene ID" value="Aqu2.1.29478"/>
</dbReference>
<dbReference type="PROSITE" id="PS00675">
    <property type="entry name" value="SIGMA54_INTERACT_1"/>
    <property type="match status" value="1"/>
</dbReference>